<dbReference type="Pfam" id="PF08281">
    <property type="entry name" value="Sigma70_r4_2"/>
    <property type="match status" value="1"/>
</dbReference>
<dbReference type="GO" id="GO:0006352">
    <property type="term" value="P:DNA-templated transcription initiation"/>
    <property type="evidence" value="ECO:0007669"/>
    <property type="project" value="InterPro"/>
</dbReference>
<keyword evidence="4" id="KW-0238">DNA-binding</keyword>
<dbReference type="EMBL" id="CAFBAA010000004">
    <property type="protein sequence ID" value="CAB4840942.1"/>
    <property type="molecule type" value="Genomic_DNA"/>
</dbReference>
<dbReference type="GO" id="GO:0016987">
    <property type="term" value="F:sigma factor activity"/>
    <property type="evidence" value="ECO:0007669"/>
    <property type="project" value="UniProtKB-KW"/>
</dbReference>
<evidence type="ECO:0000256" key="1">
    <source>
        <dbReference type="ARBA" id="ARBA00010641"/>
    </source>
</evidence>
<dbReference type="SUPFAM" id="SSF88946">
    <property type="entry name" value="Sigma2 domain of RNA polymerase sigma factors"/>
    <property type="match status" value="1"/>
</dbReference>
<dbReference type="InterPro" id="IPR013324">
    <property type="entry name" value="RNA_pol_sigma_r3/r4-like"/>
</dbReference>
<dbReference type="PROSITE" id="PS01063">
    <property type="entry name" value="SIGMA70_ECF"/>
    <property type="match status" value="1"/>
</dbReference>
<comment type="similarity">
    <text evidence="1">Belongs to the sigma-70 factor family. ECF subfamily.</text>
</comment>
<keyword evidence="3" id="KW-0731">Sigma factor</keyword>
<dbReference type="InterPro" id="IPR039425">
    <property type="entry name" value="RNA_pol_sigma-70-like"/>
</dbReference>
<evidence type="ECO:0000259" key="6">
    <source>
        <dbReference type="Pfam" id="PF04542"/>
    </source>
</evidence>
<feature type="domain" description="RNA polymerase sigma factor 70 region 4 type 2" evidence="7">
    <location>
        <begin position="123"/>
        <end position="174"/>
    </location>
</feature>
<keyword evidence="5" id="KW-0804">Transcription</keyword>
<accession>A0A6J6QBY6</accession>
<evidence type="ECO:0000256" key="2">
    <source>
        <dbReference type="ARBA" id="ARBA00023015"/>
    </source>
</evidence>
<gene>
    <name evidence="8" type="ORF">UFOPK2342_00133</name>
    <name evidence="9" type="ORF">UFOPK2423_01405</name>
    <name evidence="10" type="ORF">UFOPK3266_00269</name>
    <name evidence="11" type="ORF">UFOPK4367_00764</name>
</gene>
<dbReference type="NCBIfam" id="TIGR02937">
    <property type="entry name" value="sigma70-ECF"/>
    <property type="match status" value="1"/>
</dbReference>
<name>A0A6J6QBY6_9ZZZZ</name>
<dbReference type="InterPro" id="IPR000838">
    <property type="entry name" value="RNA_pol_sigma70_ECF_CS"/>
</dbReference>
<dbReference type="FunFam" id="1.10.10.10:FF:000068">
    <property type="entry name" value="RNA polymerase sigma factor"/>
    <property type="match status" value="1"/>
</dbReference>
<dbReference type="Gene3D" id="1.10.1740.10">
    <property type="match status" value="1"/>
</dbReference>
<feature type="domain" description="RNA polymerase sigma-70 region 2" evidence="6">
    <location>
        <begin position="21"/>
        <end position="83"/>
    </location>
</feature>
<dbReference type="InterPro" id="IPR013249">
    <property type="entry name" value="RNA_pol_sigma70_r4_t2"/>
</dbReference>
<organism evidence="9">
    <name type="scientific">freshwater metagenome</name>
    <dbReference type="NCBI Taxonomy" id="449393"/>
    <lineage>
        <taxon>unclassified sequences</taxon>
        <taxon>metagenomes</taxon>
        <taxon>ecological metagenomes</taxon>
    </lineage>
</organism>
<dbReference type="NCBIfam" id="TIGR02947">
    <property type="entry name" value="SigH_actino"/>
    <property type="match status" value="1"/>
</dbReference>
<proteinExistence type="inferred from homology"/>
<keyword evidence="2" id="KW-0805">Transcription regulation</keyword>
<dbReference type="AlphaFoldDB" id="A0A6J6QBY6"/>
<evidence type="ECO:0000256" key="3">
    <source>
        <dbReference type="ARBA" id="ARBA00023082"/>
    </source>
</evidence>
<evidence type="ECO:0000256" key="5">
    <source>
        <dbReference type="ARBA" id="ARBA00023163"/>
    </source>
</evidence>
<dbReference type="InterPro" id="IPR013325">
    <property type="entry name" value="RNA_pol_sigma_r2"/>
</dbReference>
<dbReference type="PANTHER" id="PTHR43133:SF59">
    <property type="entry name" value="ECF RNA POLYMERASE SIGMA FACTOR SIGR"/>
    <property type="match status" value="1"/>
</dbReference>
<dbReference type="PANTHER" id="PTHR43133">
    <property type="entry name" value="RNA POLYMERASE ECF-TYPE SIGMA FACTO"/>
    <property type="match status" value="1"/>
</dbReference>
<evidence type="ECO:0000313" key="10">
    <source>
        <dbReference type="EMBL" id="CAB4840942.1"/>
    </source>
</evidence>
<evidence type="ECO:0000259" key="7">
    <source>
        <dbReference type="Pfam" id="PF08281"/>
    </source>
</evidence>
<evidence type="ECO:0000313" key="8">
    <source>
        <dbReference type="EMBL" id="CAB4666026.1"/>
    </source>
</evidence>
<dbReference type="InterPro" id="IPR014284">
    <property type="entry name" value="RNA_pol_sigma-70_dom"/>
</dbReference>
<dbReference type="EMBL" id="CAEZXB010000002">
    <property type="protein sequence ID" value="CAB4666026.1"/>
    <property type="molecule type" value="Genomic_DNA"/>
</dbReference>
<dbReference type="InterPro" id="IPR036388">
    <property type="entry name" value="WH-like_DNA-bd_sf"/>
</dbReference>
<dbReference type="GO" id="GO:0003677">
    <property type="term" value="F:DNA binding"/>
    <property type="evidence" value="ECO:0007669"/>
    <property type="project" value="UniProtKB-KW"/>
</dbReference>
<evidence type="ECO:0000256" key="4">
    <source>
        <dbReference type="ARBA" id="ARBA00023125"/>
    </source>
</evidence>
<dbReference type="Pfam" id="PF04542">
    <property type="entry name" value="Sigma70_r2"/>
    <property type="match status" value="1"/>
</dbReference>
<dbReference type="EMBL" id="CAFBRC010000041">
    <property type="protein sequence ID" value="CAB5075300.1"/>
    <property type="molecule type" value="Genomic_DNA"/>
</dbReference>
<dbReference type="SUPFAM" id="SSF88659">
    <property type="entry name" value="Sigma3 and sigma4 domains of RNA polymerase sigma factors"/>
    <property type="match status" value="1"/>
</dbReference>
<dbReference type="EMBL" id="CAEZXN010000042">
    <property type="protein sequence ID" value="CAB4705364.1"/>
    <property type="molecule type" value="Genomic_DNA"/>
</dbReference>
<sequence length="195" mass="22001">MTAESAKERADRFERDALPLLDQMYGAAMRLTKNPNDAQDLVQDTFAKAFSSFHQYEDGTNIRAWLYRILNTTFINNYRKSQRQPLISDGEIEDWQIADAASHTSNLGRSAEMEALDRLPDSEIKQALQNLPEEFRLAVYLADVEGFPYKEIAEIMDTPPGTVMSRLHRGRKLLREALAEYAAERGLAGTGGGRS</sequence>
<dbReference type="Gene3D" id="1.10.10.10">
    <property type="entry name" value="Winged helix-like DNA-binding domain superfamily/Winged helix DNA-binding domain"/>
    <property type="match status" value="1"/>
</dbReference>
<dbReference type="InterPro" id="IPR007627">
    <property type="entry name" value="RNA_pol_sigma70_r2"/>
</dbReference>
<protein>
    <submittedName>
        <fullName evidence="9">Unannotated protein</fullName>
    </submittedName>
</protein>
<evidence type="ECO:0000313" key="9">
    <source>
        <dbReference type="EMBL" id="CAB4705364.1"/>
    </source>
</evidence>
<evidence type="ECO:0000313" key="11">
    <source>
        <dbReference type="EMBL" id="CAB5075300.1"/>
    </source>
</evidence>
<dbReference type="InterPro" id="IPR014293">
    <property type="entry name" value="RNA_pol_sigma70_actinobac"/>
</dbReference>
<dbReference type="CDD" id="cd06171">
    <property type="entry name" value="Sigma70_r4"/>
    <property type="match status" value="1"/>
</dbReference>
<reference evidence="9" key="1">
    <citation type="submission" date="2020-05" db="EMBL/GenBank/DDBJ databases">
        <authorList>
            <person name="Chiriac C."/>
            <person name="Salcher M."/>
            <person name="Ghai R."/>
            <person name="Kavagutti S V."/>
        </authorList>
    </citation>
    <scope>NUCLEOTIDE SEQUENCE</scope>
</reference>